<proteinExistence type="predicted"/>
<dbReference type="AlphaFoldDB" id="A0A645CHV4"/>
<accession>A0A645CHV4</accession>
<organism evidence="1">
    <name type="scientific">bioreactor metagenome</name>
    <dbReference type="NCBI Taxonomy" id="1076179"/>
    <lineage>
        <taxon>unclassified sequences</taxon>
        <taxon>metagenomes</taxon>
        <taxon>ecological metagenomes</taxon>
    </lineage>
</organism>
<dbReference type="EMBL" id="VSSQ01027322">
    <property type="protein sequence ID" value="MPM76505.1"/>
    <property type="molecule type" value="Genomic_DNA"/>
</dbReference>
<evidence type="ECO:0000313" key="1">
    <source>
        <dbReference type="EMBL" id="MPM76505.1"/>
    </source>
</evidence>
<protein>
    <submittedName>
        <fullName evidence="1">Uncharacterized protein</fullName>
    </submittedName>
</protein>
<reference evidence="1" key="1">
    <citation type="submission" date="2019-08" db="EMBL/GenBank/DDBJ databases">
        <authorList>
            <person name="Kucharzyk K."/>
            <person name="Murdoch R.W."/>
            <person name="Higgins S."/>
            <person name="Loffler F."/>
        </authorList>
    </citation>
    <scope>NUCLEOTIDE SEQUENCE</scope>
</reference>
<gene>
    <name evidence="1" type="ORF">SDC9_123503</name>
</gene>
<name>A0A645CHV4_9ZZZZ</name>
<comment type="caution">
    <text evidence="1">The sequence shown here is derived from an EMBL/GenBank/DDBJ whole genome shotgun (WGS) entry which is preliminary data.</text>
</comment>
<sequence>MLHECDERFRILQILHCVDIVKHADVNVVGAKPGQEIVQGGGAFGNIPCLLILAVLPGGADMPLNEHLFAPTLQHLADEGPKVGRRHVNVNDIYTARHGGIHHGGGRLKGFAVEIFASKPHDTRREVCFSQSAVLHIFPSVIISFRGLPGIMLSSITPKPAKEKAPALGAEASKKTYLNMTASLAEPTETMPTG</sequence>